<evidence type="ECO:0000313" key="1">
    <source>
        <dbReference type="EMBL" id="MBB4093888.1"/>
    </source>
</evidence>
<keyword evidence="2" id="KW-1185">Reference proteome</keyword>
<protein>
    <recommendedName>
        <fullName evidence="3">Pilus formation protein N-terminal domain-containing protein</fullName>
    </recommendedName>
</protein>
<name>A0AB34YV16_9HYPH</name>
<organism evidence="1 2">
    <name type="scientific">Brucella pecoris</name>
    <dbReference type="NCBI Taxonomy" id="867683"/>
    <lineage>
        <taxon>Bacteria</taxon>
        <taxon>Pseudomonadati</taxon>
        <taxon>Pseudomonadota</taxon>
        <taxon>Alphaproteobacteria</taxon>
        <taxon>Hyphomicrobiales</taxon>
        <taxon>Brucellaceae</taxon>
        <taxon>Brucella/Ochrobactrum group</taxon>
        <taxon>Brucella</taxon>
    </lineage>
</organism>
<dbReference type="RefSeq" id="WP_235894865.1">
    <property type="nucleotide sequence ID" value="NZ_JACIEX010000004.1"/>
</dbReference>
<accession>A0AB34YV16</accession>
<comment type="caution">
    <text evidence="1">The sequence shown here is derived from an EMBL/GenBank/DDBJ whole genome shotgun (WGS) entry which is preliminary data.</text>
</comment>
<dbReference type="AlphaFoldDB" id="A0AB34YV16"/>
<evidence type="ECO:0000313" key="2">
    <source>
        <dbReference type="Proteomes" id="UP000553980"/>
    </source>
</evidence>
<evidence type="ECO:0008006" key="3">
    <source>
        <dbReference type="Google" id="ProtNLM"/>
    </source>
</evidence>
<sequence>MTTILFGIMHGEARSTMANRKRTMFGLAVVGALALAGPALTRPALADNAIRSFDASGNIVIQMPDNGAKIIRVGAAQKTAFHSPQRIKVISAPRDRAVAYIVAKPNSDCESAVVRHGRSFMYGIDRGETPVLDHAGCSYQ</sequence>
<proteinExistence type="predicted"/>
<reference evidence="1 2" key="1">
    <citation type="submission" date="2020-08" db="EMBL/GenBank/DDBJ databases">
        <title>Genomic Encyclopedia of Type Strains, Phase IV (KMG-IV): sequencing the most valuable type-strain genomes for metagenomic binning, comparative biology and taxonomic classification.</title>
        <authorList>
            <person name="Goeker M."/>
        </authorList>
    </citation>
    <scope>NUCLEOTIDE SEQUENCE [LARGE SCALE GENOMIC DNA]</scope>
    <source>
        <strain evidence="1 2">DSM 23868</strain>
    </source>
</reference>
<gene>
    <name evidence="1" type="ORF">GGQ79_002400</name>
</gene>
<dbReference type="Proteomes" id="UP000553980">
    <property type="component" value="Unassembled WGS sequence"/>
</dbReference>
<dbReference type="EMBL" id="JACIEX010000004">
    <property type="protein sequence ID" value="MBB4093888.1"/>
    <property type="molecule type" value="Genomic_DNA"/>
</dbReference>